<dbReference type="InterPro" id="IPR050388">
    <property type="entry name" value="ABC_Ni/Peptide_Import"/>
</dbReference>
<sequence>MNENILEVKNLCTYFFMDSGVVKAVDGLDFELRKNSTLGIVGESGSGKSVTSLSIMGLLKGTTGEVVDGEIIFDGQDILPLSEEERRKIRGNQIAMIFQEPMTSLNPVMKIGRQIDEVMILHQGLDKTEARKRTVELLTATGLPRAESLADEYPFQLSGGQRQRVMIAMALACHPKILIADEPTTALDVTIQAQILDLMQKLKDEIGMSILFITHSLGVVAEICDDVLVMYCSRGVEYGDVETIFNSPAHPYTRGLLNSIPKLGSHKDKLDSIPGNVPNPKHMPKGCKFEPRCQCAMEKCKEQEPPLFMLDKNHKCRCWLYEDQRKGVQGDE</sequence>
<evidence type="ECO:0000313" key="9">
    <source>
        <dbReference type="EMBL" id="HIU27358.1"/>
    </source>
</evidence>
<dbReference type="InterPro" id="IPR013563">
    <property type="entry name" value="Oligopep_ABC_C"/>
</dbReference>
<dbReference type="GO" id="GO:0016887">
    <property type="term" value="F:ATP hydrolysis activity"/>
    <property type="evidence" value="ECO:0007669"/>
    <property type="project" value="InterPro"/>
</dbReference>
<evidence type="ECO:0000259" key="8">
    <source>
        <dbReference type="PROSITE" id="PS50893"/>
    </source>
</evidence>
<dbReference type="GO" id="GO:0015833">
    <property type="term" value="P:peptide transport"/>
    <property type="evidence" value="ECO:0007669"/>
    <property type="project" value="InterPro"/>
</dbReference>
<dbReference type="PANTHER" id="PTHR43297:SF2">
    <property type="entry name" value="DIPEPTIDE TRANSPORT ATP-BINDING PROTEIN DPPD"/>
    <property type="match status" value="1"/>
</dbReference>
<comment type="caution">
    <text evidence="9">The sequence shown here is derived from an EMBL/GenBank/DDBJ whole genome shotgun (WGS) entry which is preliminary data.</text>
</comment>
<dbReference type="Pfam" id="PF00005">
    <property type="entry name" value="ABC_tran"/>
    <property type="match status" value="1"/>
</dbReference>
<keyword evidence="7" id="KW-0472">Membrane</keyword>
<dbReference type="InterPro" id="IPR003593">
    <property type="entry name" value="AAA+_ATPase"/>
</dbReference>
<dbReference type="GO" id="GO:0005886">
    <property type="term" value="C:plasma membrane"/>
    <property type="evidence" value="ECO:0007669"/>
    <property type="project" value="UniProtKB-SubCell"/>
</dbReference>
<dbReference type="AlphaFoldDB" id="A0A9D1I343"/>
<dbReference type="CDD" id="cd03257">
    <property type="entry name" value="ABC_NikE_OppD_transporters"/>
    <property type="match status" value="1"/>
</dbReference>
<gene>
    <name evidence="9" type="ORF">IAD16_03110</name>
</gene>
<dbReference type="FunFam" id="3.40.50.300:FF:000016">
    <property type="entry name" value="Oligopeptide ABC transporter ATP-binding component"/>
    <property type="match status" value="1"/>
</dbReference>
<comment type="similarity">
    <text evidence="2">Belongs to the ABC transporter superfamily.</text>
</comment>
<keyword evidence="6 9" id="KW-0067">ATP-binding</keyword>
<dbReference type="GO" id="GO:0005524">
    <property type="term" value="F:ATP binding"/>
    <property type="evidence" value="ECO:0007669"/>
    <property type="project" value="UniProtKB-KW"/>
</dbReference>
<dbReference type="InterPro" id="IPR003439">
    <property type="entry name" value="ABC_transporter-like_ATP-bd"/>
</dbReference>
<dbReference type="PROSITE" id="PS50893">
    <property type="entry name" value="ABC_TRANSPORTER_2"/>
    <property type="match status" value="1"/>
</dbReference>
<reference evidence="9" key="2">
    <citation type="journal article" date="2021" name="PeerJ">
        <title>Extensive microbial diversity within the chicken gut microbiome revealed by metagenomics and culture.</title>
        <authorList>
            <person name="Gilroy R."/>
            <person name="Ravi A."/>
            <person name="Getino M."/>
            <person name="Pursley I."/>
            <person name="Horton D.L."/>
            <person name="Alikhan N.F."/>
            <person name="Baker D."/>
            <person name="Gharbi K."/>
            <person name="Hall N."/>
            <person name="Watson M."/>
            <person name="Adriaenssens E.M."/>
            <person name="Foster-Nyarko E."/>
            <person name="Jarju S."/>
            <person name="Secka A."/>
            <person name="Antonio M."/>
            <person name="Oren A."/>
            <person name="Chaudhuri R.R."/>
            <person name="La Ragione R."/>
            <person name="Hildebrand F."/>
            <person name="Pallen M.J."/>
        </authorList>
    </citation>
    <scope>NUCLEOTIDE SEQUENCE</scope>
    <source>
        <strain evidence="9">11300</strain>
    </source>
</reference>
<dbReference type="InterPro" id="IPR017871">
    <property type="entry name" value="ABC_transporter-like_CS"/>
</dbReference>
<feature type="domain" description="ABC transporter" evidence="8">
    <location>
        <begin position="6"/>
        <end position="257"/>
    </location>
</feature>
<dbReference type="SUPFAM" id="SSF52540">
    <property type="entry name" value="P-loop containing nucleoside triphosphate hydrolases"/>
    <property type="match status" value="1"/>
</dbReference>
<protein>
    <submittedName>
        <fullName evidence="9">ABC transporter ATP-binding protein</fullName>
    </submittedName>
</protein>
<dbReference type="PANTHER" id="PTHR43297">
    <property type="entry name" value="OLIGOPEPTIDE TRANSPORT ATP-BINDING PROTEIN APPD"/>
    <property type="match status" value="1"/>
</dbReference>
<keyword evidence="5" id="KW-0547">Nucleotide-binding</keyword>
<dbReference type="Proteomes" id="UP000824091">
    <property type="component" value="Unassembled WGS sequence"/>
</dbReference>
<dbReference type="SMART" id="SM00382">
    <property type="entry name" value="AAA"/>
    <property type="match status" value="1"/>
</dbReference>
<dbReference type="PROSITE" id="PS00211">
    <property type="entry name" value="ABC_TRANSPORTER_1"/>
    <property type="match status" value="1"/>
</dbReference>
<name>A0A9D1I343_9FIRM</name>
<dbReference type="Gene3D" id="3.40.50.300">
    <property type="entry name" value="P-loop containing nucleotide triphosphate hydrolases"/>
    <property type="match status" value="1"/>
</dbReference>
<evidence type="ECO:0000256" key="1">
    <source>
        <dbReference type="ARBA" id="ARBA00004202"/>
    </source>
</evidence>
<evidence type="ECO:0000313" key="10">
    <source>
        <dbReference type="Proteomes" id="UP000824091"/>
    </source>
</evidence>
<evidence type="ECO:0000256" key="6">
    <source>
        <dbReference type="ARBA" id="ARBA00022840"/>
    </source>
</evidence>
<evidence type="ECO:0000256" key="7">
    <source>
        <dbReference type="ARBA" id="ARBA00023136"/>
    </source>
</evidence>
<proteinExistence type="inferred from homology"/>
<dbReference type="NCBIfam" id="TIGR01727">
    <property type="entry name" value="oligo_HPY"/>
    <property type="match status" value="1"/>
</dbReference>
<evidence type="ECO:0000256" key="5">
    <source>
        <dbReference type="ARBA" id="ARBA00022741"/>
    </source>
</evidence>
<dbReference type="InterPro" id="IPR027417">
    <property type="entry name" value="P-loop_NTPase"/>
</dbReference>
<evidence type="ECO:0000256" key="2">
    <source>
        <dbReference type="ARBA" id="ARBA00005417"/>
    </source>
</evidence>
<keyword evidence="3" id="KW-0813">Transport</keyword>
<accession>A0A9D1I343</accession>
<dbReference type="EMBL" id="DVMO01000046">
    <property type="protein sequence ID" value="HIU27358.1"/>
    <property type="molecule type" value="Genomic_DNA"/>
</dbReference>
<organism evidence="9 10">
    <name type="scientific">Candidatus Fimisoma avicola</name>
    <dbReference type="NCBI Taxonomy" id="2840826"/>
    <lineage>
        <taxon>Bacteria</taxon>
        <taxon>Bacillati</taxon>
        <taxon>Bacillota</taxon>
        <taxon>Clostridia</taxon>
        <taxon>Eubacteriales</taxon>
        <taxon>Candidatus Fimisoma</taxon>
    </lineage>
</organism>
<dbReference type="Pfam" id="PF08352">
    <property type="entry name" value="oligo_HPY"/>
    <property type="match status" value="1"/>
</dbReference>
<evidence type="ECO:0000256" key="4">
    <source>
        <dbReference type="ARBA" id="ARBA00022475"/>
    </source>
</evidence>
<keyword evidence="4" id="KW-1003">Cell membrane</keyword>
<reference evidence="9" key="1">
    <citation type="submission" date="2020-10" db="EMBL/GenBank/DDBJ databases">
        <authorList>
            <person name="Gilroy R."/>
        </authorList>
    </citation>
    <scope>NUCLEOTIDE SEQUENCE</scope>
    <source>
        <strain evidence="9">11300</strain>
    </source>
</reference>
<evidence type="ECO:0000256" key="3">
    <source>
        <dbReference type="ARBA" id="ARBA00022448"/>
    </source>
</evidence>
<comment type="subcellular location">
    <subcellularLocation>
        <location evidence="1">Cell membrane</location>
        <topology evidence="1">Peripheral membrane protein</topology>
    </subcellularLocation>
</comment>